<accession>A0A5E7BEU6</accession>
<proteinExistence type="inferred from homology"/>
<dbReference type="PROSITE" id="PS52053">
    <property type="entry name" value="NEL"/>
    <property type="match status" value="1"/>
</dbReference>
<dbReference type="GO" id="GO:0005737">
    <property type="term" value="C:cytoplasm"/>
    <property type="evidence" value="ECO:0007669"/>
    <property type="project" value="TreeGrafter"/>
</dbReference>
<evidence type="ECO:0000313" key="8">
    <source>
        <dbReference type="EMBL" id="VVN84231.1"/>
    </source>
</evidence>
<keyword evidence="6" id="KW-0964">Secreted</keyword>
<keyword evidence="4" id="KW-0677">Repeat</keyword>
<comment type="PTM">
    <text evidence="6">Ubiquitinated in the presence of host E1 ubiquitin-activating enzyme, E2 ubiquitin-conjugating enzyme and ubiquitin.</text>
</comment>
<evidence type="ECO:0000256" key="4">
    <source>
        <dbReference type="ARBA" id="ARBA00022737"/>
    </source>
</evidence>
<keyword evidence="6" id="KW-1035">Host cytoplasm</keyword>
<sequence>MSDAPTPAQNTDKGRHYEFIKNTTSDTFKSATLSRGLALVATPMVVLPWYSIAPSLHAKLQAANLKAWGSQNKVDKLFTPLEDVRSFAAPLLQAELKKRYGIAHDVRTTYLHLYLPKDLPWYAIEVSGATTTRTISLLDAALHNFASTEKVLADSQFITEPDNRGHFDIIVLKDKMTIEQFQALCRELDIGALYKKHLESYLLPGEPVAEAVMQLRVTESLKDALTVAVQLALITGDLQVDACTLMLELVDGKSELLLDGRKMRCCDLSMMETRLTGILLLMPAVSNSRGIQRLIAYVPHDPDHPLKEYDSTEAFMNELTRQLREDKVGASSKQRYRQFFSQFIDQQQRGHFFAVLDQRLATVRWHEKGDPTDQSPTWRPDAETRPHLQFQHLPLSRDYWEHTYYKKLNKILNDAREIAVSTADTDSRARWAWWDNFKKIVSDIFNVALLVATPFVPGLGELMMAYTAYQMTHDVIEGIVDLAEGLGLEAAEHVIGVVTDVIQLVGFGAAAQIGSAFKLKLSPLVEGMKPVTLPDGKQTLWHPDLAPYEQKSLTLPAESKPNGIGLHRNANQDILPLEDKVFVVEKAWTEPTSSTHRIKHPTRPTAYSPRLEHNGHGAWVHELETPGDWQGETLMRRLGHRVDRFSSTELEQIRISSGTEEAVLRRTHVENTPPPPLLADTIKRFTAYDDVRIANANIRAGRPIDPTYIWFESIPTALPGWPSERALKVFGEADLTGNSRKYGNINATDANTLSISLAELTSGQLPERLTGFLNETEMTALLGREVPPTERPQALRNQLADAVDGLQRETAGYLYKAGEQSSKPEIRLLKQTFPDMPLTLAETLLTDATAAERQIMVDESRLPLRIKTLARELNFEADIARAYDGFFEDERVVPKTEEMALRTLYEFHSDRFADLRIDVMDGTYDGPLRCSVGPDDASTVRRLVRDEHGQYEVFDGHHDKIHEAGEFYQSILRALPADTRSALGYLPGQGSRLKLWIKERSASAGERRIIMAEPPIRRIVPVATQRHTGRLPWSSEPATPEKRVTNLYPTLSEQEAKTFVEALRAKGDPDQAIDRLKDELEELRATLQKWRQDQHPYMDAWDVVEPTSSLRDFNTNGGSHIHDRLLECFKRKSVAFGERSIHPEGGYTLDLSTELPGPKLDRWWKDLREQPQIKKFLDQVTVLNVDNTRFAPGTDGLLSDFPHIRHLSARYSSLTELPTGIGKMRLLETLRLSNNSIRLTAESAGQLRNLTRLETLRLDGNPLIHPLDVGRMPRLKVLSLRTTGLDAWPERLFKDGAFAKSRPRGFYLDLRGSPIQTIPEVAPGSDHALIVARTRLDTKNLHIDDLGRLGRYRESVGLAFEQAYDKAATDEISYWKSLPDDSDIYSAYTGVGTYRAESWDDLASEPGSEDFFKVIRRQRESKDYEDPASRKRLTKRVWQMIDAAALDSDLRNELFEMVHQPTRCPDAGSQLFNNMGLKVLLSKVRAESTSAQDLETSLVKLARSAARLEQVGEIARNEIISQREKHQGVELERSRLVALDPNHPDLNLSRLDYPAPDDVEVHLAYETGLAKRLDLPWQSEDLLYRARSRVDDKMIDIAYKKIIDSEAGDGLVEQMLDSFEHPFWEQHVRAAHPVEFEADNRLFKARHEQIEDLRIAQNALVHEKDSTQLAARRKTVEDLAKQLKVAQSEVLTGAEMSEQLYEQLLSTLNATRNALARKLTREAMARAGI</sequence>
<evidence type="ECO:0000256" key="1">
    <source>
        <dbReference type="ARBA" id="ARBA00000900"/>
    </source>
</evidence>
<comment type="catalytic activity">
    <reaction evidence="1">
        <text>S-ubiquitinyl-[E2 ubiquitin-conjugating enzyme]-L-cysteine + [acceptor protein]-L-lysine = [E2 ubiquitin-conjugating enzyme]-L-cysteine + N(6)-ubiquitinyl-[acceptor protein]-L-lysine.</text>
        <dbReference type="EC" id="2.3.2.27"/>
    </reaction>
</comment>
<dbReference type="Gene3D" id="3.80.10.10">
    <property type="entry name" value="Ribonuclease Inhibitor"/>
    <property type="match status" value="1"/>
</dbReference>
<protein>
    <recommendedName>
        <fullName evidence="2">RING-type E3 ubiquitin transferase</fullName>
        <ecNumber evidence="2">2.3.2.27</ecNumber>
    </recommendedName>
</protein>
<dbReference type="GO" id="GO:0005576">
    <property type="term" value="C:extracellular region"/>
    <property type="evidence" value="ECO:0007669"/>
    <property type="project" value="UniProtKB-UniRule"/>
</dbReference>
<evidence type="ECO:0000256" key="2">
    <source>
        <dbReference type="ARBA" id="ARBA00012483"/>
    </source>
</evidence>
<gene>
    <name evidence="8" type="ORF">PS710_01356</name>
</gene>
<dbReference type="GO" id="GO:0061630">
    <property type="term" value="F:ubiquitin protein ligase activity"/>
    <property type="evidence" value="ECO:0007669"/>
    <property type="project" value="UniProtKB-EC"/>
</dbReference>
<keyword evidence="6" id="KW-0808">Transferase</keyword>
<dbReference type="EMBL" id="CABVHW010000003">
    <property type="protein sequence ID" value="VVN84231.1"/>
    <property type="molecule type" value="Genomic_DNA"/>
</dbReference>
<dbReference type="RefSeq" id="WP_150763777.1">
    <property type="nucleotide sequence ID" value="NZ_CABVHW010000003.1"/>
</dbReference>
<keyword evidence="5" id="KW-0843">Virulence</keyword>
<dbReference type="Pfam" id="PF20178">
    <property type="entry name" value="ToxA_N"/>
    <property type="match status" value="1"/>
</dbReference>
<dbReference type="InterPro" id="IPR029487">
    <property type="entry name" value="NEL_dom"/>
</dbReference>
<reference evidence="8 9" key="1">
    <citation type="submission" date="2019-09" db="EMBL/GenBank/DDBJ databases">
        <authorList>
            <person name="Chandra G."/>
            <person name="Truman W A."/>
        </authorList>
    </citation>
    <scope>NUCLEOTIDE SEQUENCE [LARGE SCALE GENOMIC DNA]</scope>
    <source>
        <strain evidence="8">PS710</strain>
    </source>
</reference>
<feature type="active site" description="Glycyl thioester intermediate" evidence="6">
    <location>
        <position position="1464"/>
    </location>
</feature>
<keyword evidence="3" id="KW-0433">Leucine-rich repeat</keyword>
<dbReference type="PANTHER" id="PTHR15454">
    <property type="entry name" value="NISCHARIN RELATED"/>
    <property type="match status" value="1"/>
</dbReference>
<dbReference type="InterPro" id="IPR032675">
    <property type="entry name" value="LRR_dom_sf"/>
</dbReference>
<evidence type="ECO:0000313" key="9">
    <source>
        <dbReference type="Proteomes" id="UP000381093"/>
    </source>
</evidence>
<feature type="domain" description="NEL" evidence="7">
    <location>
        <begin position="1367"/>
        <end position="1703"/>
    </location>
</feature>
<dbReference type="Gene3D" id="1.20.58.360">
    <property type="entry name" value="Shigella T3SS effector IpaH defines"/>
    <property type="match status" value="1"/>
</dbReference>
<dbReference type="Pfam" id="PF14496">
    <property type="entry name" value="NEL"/>
    <property type="match status" value="1"/>
</dbReference>
<dbReference type="EC" id="2.3.2.27" evidence="2"/>
<evidence type="ECO:0000256" key="6">
    <source>
        <dbReference type="PROSITE-ProRule" id="PRU01398"/>
    </source>
</evidence>
<dbReference type="PANTHER" id="PTHR15454:SF56">
    <property type="entry name" value="PROTEIN PHOSPHATASE 1 REGULATORY SUBUNIT 7-RELATED"/>
    <property type="match status" value="1"/>
</dbReference>
<dbReference type="GO" id="GO:0016567">
    <property type="term" value="P:protein ubiquitination"/>
    <property type="evidence" value="ECO:0007669"/>
    <property type="project" value="InterPro"/>
</dbReference>
<evidence type="ECO:0000259" key="7">
    <source>
        <dbReference type="PROSITE" id="PS52053"/>
    </source>
</evidence>
<dbReference type="Proteomes" id="UP000381093">
    <property type="component" value="Unassembled WGS sequence"/>
</dbReference>
<comment type="similarity">
    <text evidence="6">Belongs to the LRR-containing bacterial E3 ligase family.</text>
</comment>
<evidence type="ECO:0000256" key="5">
    <source>
        <dbReference type="ARBA" id="ARBA00023026"/>
    </source>
</evidence>
<name>A0A5E7BEU6_PSEFL</name>
<keyword evidence="6" id="KW-0833">Ubl conjugation pathway</keyword>
<organism evidence="8 9">
    <name type="scientific">Pseudomonas fluorescens</name>
    <dbReference type="NCBI Taxonomy" id="294"/>
    <lineage>
        <taxon>Bacteria</taxon>
        <taxon>Pseudomonadati</taxon>
        <taxon>Pseudomonadota</taxon>
        <taxon>Gammaproteobacteria</taxon>
        <taxon>Pseudomonadales</taxon>
        <taxon>Pseudomonadaceae</taxon>
        <taxon>Pseudomonas</taxon>
    </lineage>
</organism>
<dbReference type="InterPro" id="IPR046673">
    <property type="entry name" value="ToxA_N"/>
</dbReference>
<dbReference type="SUPFAM" id="SSF52058">
    <property type="entry name" value="L domain-like"/>
    <property type="match status" value="1"/>
</dbReference>
<evidence type="ECO:0000256" key="3">
    <source>
        <dbReference type="ARBA" id="ARBA00022614"/>
    </source>
</evidence>
<keyword evidence="6" id="KW-0832">Ubl conjugation</keyword>